<comment type="caution">
    <text evidence="1">The sequence shown here is derived from an EMBL/GenBank/DDBJ whole genome shotgun (WGS) entry which is preliminary data.</text>
</comment>
<name>A0A0D8PK47_9GAMM</name>
<sequence length="93" mass="10229">MNIDKAKKRIAKQVKKGFKGYPQLSLTYCGKTADIATEVIVTFTLAEGAEPQEQKFASENDVREDETIQSVLVKIIDRAGANSVLETEGVKII</sequence>
<keyword evidence="3" id="KW-1185">Reference proteome</keyword>
<dbReference type="AlphaFoldDB" id="A0A0D8PK47"/>
<dbReference type="Proteomes" id="UP000241190">
    <property type="component" value="Unassembled WGS sequence"/>
</dbReference>
<evidence type="ECO:0000313" key="2">
    <source>
        <dbReference type="EMBL" id="PSW90502.1"/>
    </source>
</evidence>
<organism evidence="1 4">
    <name type="scientific">Photobacterium iliopiscarium</name>
    <dbReference type="NCBI Taxonomy" id="56192"/>
    <lineage>
        <taxon>Bacteria</taxon>
        <taxon>Pseudomonadati</taxon>
        <taxon>Pseudomonadota</taxon>
        <taxon>Gammaproteobacteria</taxon>
        <taxon>Vibrionales</taxon>
        <taxon>Vibrionaceae</taxon>
        <taxon>Photobacterium</taxon>
    </lineage>
</organism>
<evidence type="ECO:0000313" key="4">
    <source>
        <dbReference type="Proteomes" id="UP000241954"/>
    </source>
</evidence>
<dbReference type="Proteomes" id="UP000241954">
    <property type="component" value="Unassembled WGS sequence"/>
</dbReference>
<protein>
    <submittedName>
        <fullName evidence="1">Uncharacterized protein</fullName>
    </submittedName>
</protein>
<reference evidence="1 4" key="1">
    <citation type="submission" date="2018-01" db="EMBL/GenBank/DDBJ databases">
        <title>Whole genome sequencing of Histamine producing bacteria.</title>
        <authorList>
            <person name="Butler K."/>
        </authorList>
    </citation>
    <scope>NUCLEOTIDE SEQUENCE [LARGE SCALE GENOMIC DNA]</scope>
    <source>
        <strain evidence="2 3">ATCC 51761</strain>
        <strain evidence="1 4">NCIMB 13481</strain>
    </source>
</reference>
<accession>A0A0D8PK47</accession>
<dbReference type="EMBL" id="PYOP01000057">
    <property type="protein sequence ID" value="PSW90502.1"/>
    <property type="molecule type" value="Genomic_DNA"/>
</dbReference>
<proteinExistence type="predicted"/>
<dbReference type="GeneID" id="93548857"/>
<dbReference type="OrthoDB" id="5770315at2"/>
<gene>
    <name evidence="1" type="ORF">C9I88_01620</name>
    <name evidence="2" type="ORF">C9J52_19665</name>
</gene>
<evidence type="ECO:0000313" key="3">
    <source>
        <dbReference type="Proteomes" id="UP000241190"/>
    </source>
</evidence>
<evidence type="ECO:0000313" key="1">
    <source>
        <dbReference type="EMBL" id="PSV99879.1"/>
    </source>
</evidence>
<dbReference type="EMBL" id="PYLW01000001">
    <property type="protein sequence ID" value="PSV99879.1"/>
    <property type="molecule type" value="Genomic_DNA"/>
</dbReference>
<dbReference type="RefSeq" id="WP_045038860.1">
    <property type="nucleotide sequence ID" value="NZ_JZSR01000066.1"/>
</dbReference>